<evidence type="ECO:0000313" key="5">
    <source>
        <dbReference type="Proteomes" id="UP000254040"/>
    </source>
</evidence>
<reference evidence="3 5" key="2">
    <citation type="submission" date="2018-06" db="EMBL/GenBank/DDBJ databases">
        <authorList>
            <consortium name="Pathogen Informatics"/>
            <person name="Doyle S."/>
        </authorList>
    </citation>
    <scope>NUCLEOTIDE SEQUENCE [LARGE SCALE GENOMIC DNA]</scope>
    <source>
        <strain evidence="3 5">NCTC12239</strain>
    </source>
</reference>
<evidence type="ECO:0000313" key="4">
    <source>
        <dbReference type="Proteomes" id="UP000054985"/>
    </source>
</evidence>
<feature type="transmembrane region" description="Helical" evidence="1">
    <location>
        <begin position="140"/>
        <end position="171"/>
    </location>
</feature>
<feature type="transmembrane region" description="Helical" evidence="1">
    <location>
        <begin position="230"/>
        <end position="252"/>
    </location>
</feature>
<gene>
    <name evidence="2" type="ORF">Lmor_1249</name>
    <name evidence="3" type="ORF">NCTC12239_00229</name>
</gene>
<dbReference type="OrthoDB" id="5643267at2"/>
<evidence type="ECO:0000313" key="3">
    <source>
        <dbReference type="EMBL" id="STX61323.1"/>
    </source>
</evidence>
<dbReference type="STRING" id="39962.Lmor_1249"/>
<feature type="transmembrane region" description="Helical" evidence="1">
    <location>
        <begin position="50"/>
        <end position="73"/>
    </location>
</feature>
<dbReference type="RefSeq" id="WP_028385376.1">
    <property type="nucleotide sequence ID" value="NZ_CAAAJG010000004.1"/>
</dbReference>
<proteinExistence type="predicted"/>
<keyword evidence="4" id="KW-1185">Reference proteome</keyword>
<keyword evidence="1" id="KW-0812">Transmembrane</keyword>
<dbReference type="AlphaFoldDB" id="A0A378JRT9"/>
<evidence type="ECO:0000313" key="2">
    <source>
        <dbReference type="EMBL" id="KTD34716.1"/>
    </source>
</evidence>
<protein>
    <submittedName>
        <fullName evidence="3">ABC transport system permease</fullName>
    </submittedName>
</protein>
<dbReference type="GO" id="GO:0043190">
    <property type="term" value="C:ATP-binding cassette (ABC) transporter complex"/>
    <property type="evidence" value="ECO:0007669"/>
    <property type="project" value="InterPro"/>
</dbReference>
<dbReference type="Pfam" id="PF02405">
    <property type="entry name" value="MlaE"/>
    <property type="match status" value="1"/>
</dbReference>
<feature type="transmembrane region" description="Helical" evidence="1">
    <location>
        <begin position="93"/>
        <end position="120"/>
    </location>
</feature>
<feature type="transmembrane region" description="Helical" evidence="1">
    <location>
        <begin position="191"/>
        <end position="218"/>
    </location>
</feature>
<keyword evidence="1" id="KW-1133">Transmembrane helix</keyword>
<feature type="transmembrane region" description="Helical" evidence="1">
    <location>
        <begin position="12"/>
        <end position="29"/>
    </location>
</feature>
<dbReference type="EMBL" id="LNYN01000019">
    <property type="protein sequence ID" value="KTD34716.1"/>
    <property type="molecule type" value="Genomic_DNA"/>
</dbReference>
<dbReference type="Proteomes" id="UP000054985">
    <property type="component" value="Unassembled WGS sequence"/>
</dbReference>
<sequence length="254" mass="29364">MYAFNRTGVHFIRFLKSIFFFLSFIGHLSHSIKNIITRHLTISWQNVWKILYYSGVSLVLPLIIICALMTMSLSINSYTILRNFNLQDKALSIAQTILIQDVLPIIIGFVLCVQVSLNIINARIKITKLQRTPQDVILEYILPIIIGVNSTGLLLYTYLIIIIFLSMYLTFHNFFNMSNYIFLMDLERTTTLFAFFYSVAKTLLYCSIVSFTAGYYYYMVATRHVPLRKAVSRILTRGSLWLTISSVSIIFIDL</sequence>
<dbReference type="InterPro" id="IPR030802">
    <property type="entry name" value="Permease_MalE"/>
</dbReference>
<reference evidence="2 4" key="1">
    <citation type="submission" date="2015-11" db="EMBL/GenBank/DDBJ databases">
        <title>Genomic analysis of 38 Legionella species identifies large and diverse effector repertoires.</title>
        <authorList>
            <person name="Burstein D."/>
            <person name="Amaro F."/>
            <person name="Zusman T."/>
            <person name="Lifshitz Z."/>
            <person name="Cohen O."/>
            <person name="Gilbert J.A."/>
            <person name="Pupko T."/>
            <person name="Shuman H.A."/>
            <person name="Segal G."/>
        </authorList>
    </citation>
    <scope>NUCLEOTIDE SEQUENCE [LARGE SCALE GENOMIC DNA]</scope>
    <source>
        <strain evidence="2 4">ATCC 43877</strain>
    </source>
</reference>
<dbReference type="EMBL" id="UGOG01000001">
    <property type="protein sequence ID" value="STX61323.1"/>
    <property type="molecule type" value="Genomic_DNA"/>
</dbReference>
<evidence type="ECO:0000256" key="1">
    <source>
        <dbReference type="SAM" id="Phobius"/>
    </source>
</evidence>
<dbReference type="Proteomes" id="UP000254040">
    <property type="component" value="Unassembled WGS sequence"/>
</dbReference>
<accession>A0A378JRT9</accession>
<name>A0A378JRT9_9GAMM</name>
<keyword evidence="1" id="KW-0472">Membrane</keyword>
<organism evidence="3 5">
    <name type="scientific">Legionella moravica</name>
    <dbReference type="NCBI Taxonomy" id="39962"/>
    <lineage>
        <taxon>Bacteria</taxon>
        <taxon>Pseudomonadati</taxon>
        <taxon>Pseudomonadota</taxon>
        <taxon>Gammaproteobacteria</taxon>
        <taxon>Legionellales</taxon>
        <taxon>Legionellaceae</taxon>
        <taxon>Legionella</taxon>
    </lineage>
</organism>